<dbReference type="PANTHER" id="PTHR43022">
    <property type="entry name" value="PROTEIN SMF"/>
    <property type="match status" value="1"/>
</dbReference>
<comment type="caution">
    <text evidence="3">The sequence shown here is derived from an EMBL/GenBank/DDBJ whole genome shotgun (WGS) entry which is preliminary data.</text>
</comment>
<dbReference type="Pfam" id="PF02481">
    <property type="entry name" value="DNA_processg_A"/>
    <property type="match status" value="1"/>
</dbReference>
<dbReference type="Gene3D" id="3.40.50.450">
    <property type="match status" value="1"/>
</dbReference>
<keyword evidence="4" id="KW-1185">Reference proteome</keyword>
<evidence type="ECO:0000256" key="1">
    <source>
        <dbReference type="ARBA" id="ARBA00006525"/>
    </source>
</evidence>
<evidence type="ECO:0000313" key="4">
    <source>
        <dbReference type="Proteomes" id="UP001595783"/>
    </source>
</evidence>
<organism evidence="3 4">
    <name type="scientific">Helicobacter baculiformis</name>
    <dbReference type="NCBI Taxonomy" id="427351"/>
    <lineage>
        <taxon>Bacteria</taxon>
        <taxon>Pseudomonadati</taxon>
        <taxon>Campylobacterota</taxon>
        <taxon>Epsilonproteobacteria</taxon>
        <taxon>Campylobacterales</taxon>
        <taxon>Helicobacteraceae</taxon>
        <taxon>Helicobacter</taxon>
    </lineage>
</organism>
<name>A0ABV7ZGF9_9HELI</name>
<gene>
    <name evidence="3" type="primary">dprA</name>
    <name evidence="3" type="ORF">ACFOPX_00045</name>
</gene>
<accession>A0ABV7ZGF9</accession>
<comment type="similarity">
    <text evidence="1">Belongs to the DprA/Smf family.</text>
</comment>
<dbReference type="PANTHER" id="PTHR43022:SF1">
    <property type="entry name" value="PROTEIN SMF"/>
    <property type="match status" value="1"/>
</dbReference>
<proteinExistence type="inferred from homology"/>
<evidence type="ECO:0000259" key="2">
    <source>
        <dbReference type="Pfam" id="PF02481"/>
    </source>
</evidence>
<protein>
    <submittedName>
        <fullName evidence="3">DNA-processing protein DprA</fullName>
    </submittedName>
</protein>
<dbReference type="EMBL" id="JBHRZO010000001">
    <property type="protein sequence ID" value="MFC3846928.1"/>
    <property type="molecule type" value="Genomic_DNA"/>
</dbReference>
<evidence type="ECO:0000313" key="3">
    <source>
        <dbReference type="EMBL" id="MFC3846928.1"/>
    </source>
</evidence>
<reference evidence="4" key="1">
    <citation type="journal article" date="2019" name="Int. J. Syst. Evol. Microbiol.">
        <title>The Global Catalogue of Microorganisms (GCM) 10K type strain sequencing project: providing services to taxonomists for standard genome sequencing and annotation.</title>
        <authorList>
            <consortium name="The Broad Institute Genomics Platform"/>
            <consortium name="The Broad Institute Genome Sequencing Center for Infectious Disease"/>
            <person name="Wu L."/>
            <person name="Ma J."/>
        </authorList>
    </citation>
    <scope>NUCLEOTIDE SEQUENCE [LARGE SCALE GENOMIC DNA]</scope>
    <source>
        <strain evidence="4">CCUG 53816</strain>
    </source>
</reference>
<dbReference type="InterPro" id="IPR057666">
    <property type="entry name" value="DrpA_SLOG"/>
</dbReference>
<dbReference type="RefSeq" id="WP_104751912.1">
    <property type="nucleotide sequence ID" value="NZ_FZMF01000012.1"/>
</dbReference>
<sequence>MPSLSHFNYHKLDALPLCLGALKHPPRDLYYTGRLERLNAPLKVAIVGSRSPSQYTQHSSAMLAKAIAKLGGVVVSGGALGVDIIAQKNALPHTIMIAPCSLDRIYPPTNAPTICKIAQEGLILSEYARNFLPYRHSFLERNRLIIALSDLVIIPEANLHSGSMASAKLALAYQKPLFVLPHRLGESLGTQALLQTNKAQAIYDLERFCAQLAHDHHLNPSTPQDALLEFFKSAPTYEQAYARYGDLLVEYELQGLIMRHNGCVVLA</sequence>
<dbReference type="InterPro" id="IPR003488">
    <property type="entry name" value="DprA"/>
</dbReference>
<dbReference type="Proteomes" id="UP001595783">
    <property type="component" value="Unassembled WGS sequence"/>
</dbReference>
<dbReference type="SUPFAM" id="SSF102405">
    <property type="entry name" value="MCP/YpsA-like"/>
    <property type="match status" value="1"/>
</dbReference>
<dbReference type="NCBIfam" id="TIGR00732">
    <property type="entry name" value="dprA"/>
    <property type="match status" value="1"/>
</dbReference>
<feature type="domain" description="Smf/DprA SLOG" evidence="2">
    <location>
        <begin position="14"/>
        <end position="211"/>
    </location>
</feature>